<proteinExistence type="inferred from homology"/>
<evidence type="ECO:0000256" key="5">
    <source>
        <dbReference type="ARBA" id="ARBA00022840"/>
    </source>
</evidence>
<keyword evidence="3" id="KW-0547">Nucleotide-binding</keyword>
<dbReference type="Gene3D" id="3.30.420.40">
    <property type="match status" value="2"/>
</dbReference>
<dbReference type="Proteomes" id="UP000661435">
    <property type="component" value="Unassembled WGS sequence"/>
</dbReference>
<feature type="domain" description="Carbohydrate kinase FGGY C-terminal" evidence="9">
    <location>
        <begin position="259"/>
        <end position="446"/>
    </location>
</feature>
<dbReference type="PANTHER" id="PTHR10196">
    <property type="entry name" value="SUGAR KINASE"/>
    <property type="match status" value="1"/>
</dbReference>
<evidence type="ECO:0000256" key="2">
    <source>
        <dbReference type="ARBA" id="ARBA00022679"/>
    </source>
</evidence>
<comment type="similarity">
    <text evidence="1 7">Belongs to the FGGY kinase family.</text>
</comment>
<protein>
    <recommendedName>
        <fullName evidence="6">ATP:glycerol 3-phosphotransferase</fullName>
    </recommendedName>
</protein>
<organism evidence="10 11">
    <name type="scientific">Lawsonibacter hominis</name>
    <dbReference type="NCBI Taxonomy" id="2763053"/>
    <lineage>
        <taxon>Bacteria</taxon>
        <taxon>Bacillati</taxon>
        <taxon>Bacillota</taxon>
        <taxon>Clostridia</taxon>
        <taxon>Eubacteriales</taxon>
        <taxon>Oscillospiraceae</taxon>
        <taxon>Lawsonibacter</taxon>
    </lineage>
</organism>
<evidence type="ECO:0000256" key="1">
    <source>
        <dbReference type="ARBA" id="ARBA00009156"/>
    </source>
</evidence>
<dbReference type="InterPro" id="IPR043129">
    <property type="entry name" value="ATPase_NBD"/>
</dbReference>
<comment type="caution">
    <text evidence="10">The sequence shown here is derived from an EMBL/GenBank/DDBJ whole genome shotgun (WGS) entry which is preliminary data.</text>
</comment>
<dbReference type="Pfam" id="PF02782">
    <property type="entry name" value="FGGY_C"/>
    <property type="match status" value="1"/>
</dbReference>
<evidence type="ECO:0000259" key="9">
    <source>
        <dbReference type="Pfam" id="PF02782"/>
    </source>
</evidence>
<dbReference type="NCBIfam" id="NF000756">
    <property type="entry name" value="PRK00047.1"/>
    <property type="match status" value="1"/>
</dbReference>
<reference evidence="10" key="1">
    <citation type="submission" date="2020-08" db="EMBL/GenBank/DDBJ databases">
        <title>Genome public.</title>
        <authorList>
            <person name="Liu C."/>
            <person name="Sun Q."/>
        </authorList>
    </citation>
    <scope>NUCLEOTIDE SEQUENCE</scope>
    <source>
        <strain evidence="10">NSJ-51</strain>
    </source>
</reference>
<dbReference type="Pfam" id="PF00370">
    <property type="entry name" value="FGGY_N"/>
    <property type="match status" value="1"/>
</dbReference>
<keyword evidence="5" id="KW-0067">ATP-binding</keyword>
<dbReference type="InterPro" id="IPR018484">
    <property type="entry name" value="FGGY_N"/>
</dbReference>
<dbReference type="EMBL" id="JACOPP010000002">
    <property type="protein sequence ID" value="MBC5732487.1"/>
    <property type="molecule type" value="Genomic_DNA"/>
</dbReference>
<evidence type="ECO:0000256" key="4">
    <source>
        <dbReference type="ARBA" id="ARBA00022777"/>
    </source>
</evidence>
<keyword evidence="2 7" id="KW-0808">Transferase</keyword>
<evidence type="ECO:0000256" key="3">
    <source>
        <dbReference type="ARBA" id="ARBA00022741"/>
    </source>
</evidence>
<accession>A0A8J6IZH7</accession>
<dbReference type="PROSITE" id="PS00445">
    <property type="entry name" value="FGGY_KINASES_2"/>
    <property type="match status" value="1"/>
</dbReference>
<dbReference type="GO" id="GO:0005829">
    <property type="term" value="C:cytosol"/>
    <property type="evidence" value="ECO:0007669"/>
    <property type="project" value="TreeGrafter"/>
</dbReference>
<evidence type="ECO:0000259" key="8">
    <source>
        <dbReference type="Pfam" id="PF00370"/>
    </source>
</evidence>
<dbReference type="InterPro" id="IPR000577">
    <property type="entry name" value="Carb_kinase_FGGY"/>
</dbReference>
<feature type="domain" description="Carbohydrate kinase FGGY N-terminal" evidence="8">
    <location>
        <begin position="5"/>
        <end position="249"/>
    </location>
</feature>
<sequence>MDGDYILGIDQGSTGSKVIVVDRNGAVVCSAYRKINSYYPHEGWLEHDPEEIWASVRDGLLEAAAAFDFAQIRAIGITNQRETTILWERATGRALTPAISWQCVRSGEIVKRWEPFADKISEKSGLMNNAYYSASKIAWALEQDPGLRARAERGEICFGNINTWILWKLTGGREHLTDSANAGRTLLFDVRKNQWDDALMEKMGIPPQMLPEVRPCDACFGLAVEPREAFQKPLPVMASIGDQMSALFGQTCFRRGEAKCTIGTCLNLVTYTGRYEPPANGILPAIAANRSGELTYELEGGVYVAGSINEWLTDQLGIADSPKEIDALAMQVEDSGGVYFVPAFQGLGAPHWNSGARALIIGLSRFHDKRHICRAAIESIALQTNDVMDTLKQRFGLKIHTLRVDGGVAKSDFVLQSFADILGCRIERPANTDRTPMGAVYLAGLASGLWQDKEQIRSLWVLDRAFEPDIDPAAREKLLAGWREAVKRSLDWVR</sequence>
<dbReference type="GO" id="GO:0004370">
    <property type="term" value="F:glycerol kinase activity"/>
    <property type="evidence" value="ECO:0007669"/>
    <property type="project" value="TreeGrafter"/>
</dbReference>
<evidence type="ECO:0000256" key="6">
    <source>
        <dbReference type="ARBA" id="ARBA00043149"/>
    </source>
</evidence>
<name>A0A8J6IZH7_9FIRM</name>
<dbReference type="GO" id="GO:0006071">
    <property type="term" value="P:glycerol metabolic process"/>
    <property type="evidence" value="ECO:0007669"/>
    <property type="project" value="TreeGrafter"/>
</dbReference>
<dbReference type="RefSeq" id="WP_186906389.1">
    <property type="nucleotide sequence ID" value="NZ_JACOPP010000002.1"/>
</dbReference>
<evidence type="ECO:0000313" key="11">
    <source>
        <dbReference type="Proteomes" id="UP000661435"/>
    </source>
</evidence>
<dbReference type="GO" id="GO:0005524">
    <property type="term" value="F:ATP binding"/>
    <property type="evidence" value="ECO:0007669"/>
    <property type="project" value="UniProtKB-KW"/>
</dbReference>
<evidence type="ECO:0000313" key="10">
    <source>
        <dbReference type="EMBL" id="MBC5732487.1"/>
    </source>
</evidence>
<dbReference type="InterPro" id="IPR018483">
    <property type="entry name" value="Carb_kinase_FGGY_CS"/>
</dbReference>
<gene>
    <name evidence="10" type="primary">glpK</name>
    <name evidence="10" type="ORF">H8S57_01935</name>
</gene>
<dbReference type="SUPFAM" id="SSF53067">
    <property type="entry name" value="Actin-like ATPase domain"/>
    <property type="match status" value="2"/>
</dbReference>
<evidence type="ECO:0000256" key="7">
    <source>
        <dbReference type="RuleBase" id="RU003733"/>
    </source>
</evidence>
<keyword evidence="4 7" id="KW-0418">Kinase</keyword>
<keyword evidence="11" id="KW-1185">Reference proteome</keyword>
<dbReference type="CDD" id="cd07769">
    <property type="entry name" value="ASKHA_NBD_FGGY_GK"/>
    <property type="match status" value="1"/>
</dbReference>
<dbReference type="InterPro" id="IPR018485">
    <property type="entry name" value="FGGY_C"/>
</dbReference>
<dbReference type="AlphaFoldDB" id="A0A8J6IZH7"/>
<dbReference type="PIRSF" id="PIRSF000538">
    <property type="entry name" value="GlpK"/>
    <property type="match status" value="1"/>
</dbReference>
<dbReference type="PANTHER" id="PTHR10196:SF69">
    <property type="entry name" value="GLYCEROL KINASE"/>
    <property type="match status" value="1"/>
</dbReference>